<feature type="chain" id="PRO_5044573563" description="Lipoprotein" evidence="1">
    <location>
        <begin position="21"/>
        <end position="190"/>
    </location>
</feature>
<evidence type="ECO:0000256" key="1">
    <source>
        <dbReference type="SAM" id="SignalP"/>
    </source>
</evidence>
<dbReference type="PROSITE" id="PS51257">
    <property type="entry name" value="PROKAR_LIPOPROTEIN"/>
    <property type="match status" value="1"/>
</dbReference>
<evidence type="ECO:0000313" key="2">
    <source>
        <dbReference type="EMBL" id="AXX92411.1"/>
    </source>
</evidence>
<name>A0A2G1DI21_9BACT</name>
<keyword evidence="1" id="KW-0732">Signal</keyword>
<accession>A0A2G1DI21</accession>
<gene>
    <name evidence="2" type="ORF">AMOL_1441</name>
    <name evidence="3" type="ORF">CPU12_06640</name>
</gene>
<reference evidence="3 4" key="1">
    <citation type="submission" date="2017-09" db="EMBL/GenBank/DDBJ databases">
        <title>Arcobacter canalis sp. nov., a new species isolated from a water canal contaminated with urban sewage.</title>
        <authorList>
            <person name="Perez-Cataluna A."/>
            <person name="Salas-Masso N."/>
            <person name="Figueras M.J."/>
        </authorList>
    </citation>
    <scope>NUCLEOTIDE SEQUENCE [LARGE SCALE GENOMIC DNA]</scope>
    <source>
        <strain evidence="3 4">F98-3</strain>
    </source>
</reference>
<dbReference type="EMBL" id="NXFY01000008">
    <property type="protein sequence ID" value="PHO18143.1"/>
    <property type="molecule type" value="Genomic_DNA"/>
</dbReference>
<dbReference type="EMBL" id="CP032098">
    <property type="protein sequence ID" value="AXX92411.1"/>
    <property type="molecule type" value="Genomic_DNA"/>
</dbReference>
<protein>
    <recommendedName>
        <fullName evidence="6">Lipoprotein</fullName>
    </recommendedName>
</protein>
<evidence type="ECO:0000313" key="3">
    <source>
        <dbReference type="EMBL" id="PHO18143.1"/>
    </source>
</evidence>
<feature type="signal peptide" evidence="1">
    <location>
        <begin position="1"/>
        <end position="20"/>
    </location>
</feature>
<organism evidence="3 4">
    <name type="scientific">Malaciobacter molluscorum LMG 25693</name>
    <dbReference type="NCBI Taxonomy" id="870501"/>
    <lineage>
        <taxon>Bacteria</taxon>
        <taxon>Pseudomonadati</taxon>
        <taxon>Campylobacterota</taxon>
        <taxon>Epsilonproteobacteria</taxon>
        <taxon>Campylobacterales</taxon>
        <taxon>Arcobacteraceae</taxon>
        <taxon>Malaciobacter</taxon>
    </lineage>
</organism>
<reference evidence="2 5" key="2">
    <citation type="submission" date="2018-08" db="EMBL/GenBank/DDBJ databases">
        <title>Complete genome of the Arcobacter molluscorum type strain LMG 25693.</title>
        <authorList>
            <person name="Miller W.G."/>
            <person name="Yee E."/>
            <person name="Bono J.L."/>
        </authorList>
    </citation>
    <scope>NUCLEOTIDE SEQUENCE [LARGE SCALE GENOMIC DNA]</scope>
    <source>
        <strain evidence="2 5">CECT 7696</strain>
    </source>
</reference>
<sequence>MKKIFLTISCAAAIFFSGCAKNQALTNFEDTQLNPSALKYTKKTDIIVNNEPKIQFFATYLNPVHKDVDKGIESFIVGVYFVNEKEQDFRKYNYNVMLNEDKPLAKPYILSAKSLLVKSLPIKNPWGNYYIFHFPKQDGYNLKLKLINDKGLEKIKELKEEKKEENPSIQKQRKVQVENNLDIIQLDFQK</sequence>
<evidence type="ECO:0008006" key="6">
    <source>
        <dbReference type="Google" id="ProtNLM"/>
    </source>
</evidence>
<evidence type="ECO:0000313" key="4">
    <source>
        <dbReference type="Proteomes" id="UP000221222"/>
    </source>
</evidence>
<dbReference type="KEGG" id="amol:AMOL_1441"/>
<proteinExistence type="predicted"/>
<dbReference type="AlphaFoldDB" id="A0A2G1DI21"/>
<dbReference type="Proteomes" id="UP000221222">
    <property type="component" value="Unassembled WGS sequence"/>
</dbReference>
<dbReference type="RefSeq" id="WP_099342319.1">
    <property type="nucleotide sequence ID" value="NZ_CP032098.1"/>
</dbReference>
<evidence type="ECO:0000313" key="5">
    <source>
        <dbReference type="Proteomes" id="UP000262712"/>
    </source>
</evidence>
<dbReference type="Proteomes" id="UP000262712">
    <property type="component" value="Chromosome"/>
</dbReference>
<keyword evidence="4" id="KW-1185">Reference proteome</keyword>